<reference evidence="1 2" key="2">
    <citation type="journal article" date="2022" name="Mol. Ecol. Resour.">
        <title>The genomes of chicory, endive, great burdock and yacon provide insights into Asteraceae paleo-polyploidization history and plant inulin production.</title>
        <authorList>
            <person name="Fan W."/>
            <person name="Wang S."/>
            <person name="Wang H."/>
            <person name="Wang A."/>
            <person name="Jiang F."/>
            <person name="Liu H."/>
            <person name="Zhao H."/>
            <person name="Xu D."/>
            <person name="Zhang Y."/>
        </authorList>
    </citation>
    <scope>NUCLEOTIDE SEQUENCE [LARGE SCALE GENOMIC DNA]</scope>
    <source>
        <strain evidence="2">cv. Yunnan</strain>
        <tissue evidence="1">Leaves</tissue>
    </source>
</reference>
<comment type="caution">
    <text evidence="1">The sequence shown here is derived from an EMBL/GenBank/DDBJ whole genome shotgun (WGS) entry which is preliminary data.</text>
</comment>
<proteinExistence type="predicted"/>
<dbReference type="Proteomes" id="UP001056120">
    <property type="component" value="Linkage Group LG08"/>
</dbReference>
<name>A0ACB9III4_9ASTR</name>
<keyword evidence="2" id="KW-1185">Reference proteome</keyword>
<sequence>MPCATTSIRPPHFSRSVTPYLVAVIIIISRLTPPAVAVSHHHRRPLGLLESVVPLLVTGDVEFENPSRQNSSSSLV</sequence>
<evidence type="ECO:0000313" key="1">
    <source>
        <dbReference type="EMBL" id="KAI3807617.1"/>
    </source>
</evidence>
<evidence type="ECO:0000313" key="2">
    <source>
        <dbReference type="Proteomes" id="UP001056120"/>
    </source>
</evidence>
<dbReference type="EMBL" id="CM042025">
    <property type="protein sequence ID" value="KAI3807617.1"/>
    <property type="molecule type" value="Genomic_DNA"/>
</dbReference>
<accession>A0ACB9III4</accession>
<organism evidence="1 2">
    <name type="scientific">Smallanthus sonchifolius</name>
    <dbReference type="NCBI Taxonomy" id="185202"/>
    <lineage>
        <taxon>Eukaryota</taxon>
        <taxon>Viridiplantae</taxon>
        <taxon>Streptophyta</taxon>
        <taxon>Embryophyta</taxon>
        <taxon>Tracheophyta</taxon>
        <taxon>Spermatophyta</taxon>
        <taxon>Magnoliopsida</taxon>
        <taxon>eudicotyledons</taxon>
        <taxon>Gunneridae</taxon>
        <taxon>Pentapetalae</taxon>
        <taxon>asterids</taxon>
        <taxon>campanulids</taxon>
        <taxon>Asterales</taxon>
        <taxon>Asteraceae</taxon>
        <taxon>Asteroideae</taxon>
        <taxon>Heliantheae alliance</taxon>
        <taxon>Millerieae</taxon>
        <taxon>Smallanthus</taxon>
    </lineage>
</organism>
<reference evidence="2" key="1">
    <citation type="journal article" date="2022" name="Mol. Ecol. Resour.">
        <title>The genomes of chicory, endive, great burdock and yacon provide insights into Asteraceae palaeo-polyploidization history and plant inulin production.</title>
        <authorList>
            <person name="Fan W."/>
            <person name="Wang S."/>
            <person name="Wang H."/>
            <person name="Wang A."/>
            <person name="Jiang F."/>
            <person name="Liu H."/>
            <person name="Zhao H."/>
            <person name="Xu D."/>
            <person name="Zhang Y."/>
        </authorList>
    </citation>
    <scope>NUCLEOTIDE SEQUENCE [LARGE SCALE GENOMIC DNA]</scope>
    <source>
        <strain evidence="2">cv. Yunnan</strain>
    </source>
</reference>
<gene>
    <name evidence="1" type="ORF">L1987_23548</name>
</gene>
<protein>
    <submittedName>
        <fullName evidence="1">Uncharacterized protein</fullName>
    </submittedName>
</protein>